<feature type="domain" description="CAAX prenyl protease 2/Lysostaphin resistance protein A-like" evidence="2">
    <location>
        <begin position="159"/>
        <end position="251"/>
    </location>
</feature>
<keyword evidence="1" id="KW-0472">Membrane</keyword>
<organism evidence="3">
    <name type="scientific">Mytilinidion resinicola</name>
    <dbReference type="NCBI Taxonomy" id="574789"/>
    <lineage>
        <taxon>Eukaryota</taxon>
        <taxon>Fungi</taxon>
        <taxon>Dikarya</taxon>
        <taxon>Ascomycota</taxon>
        <taxon>Pezizomycotina</taxon>
        <taxon>Dothideomycetes</taxon>
        <taxon>Pleosporomycetidae</taxon>
        <taxon>Mytilinidiales</taxon>
        <taxon>Mytilinidiaceae</taxon>
        <taxon>Mytilinidion</taxon>
    </lineage>
</organism>
<dbReference type="Proteomes" id="UP000504636">
    <property type="component" value="Unplaced"/>
</dbReference>
<keyword evidence="1" id="KW-1133">Transmembrane helix</keyword>
<reference evidence="3 5" key="1">
    <citation type="journal article" date="2020" name="Stud. Mycol.">
        <title>101 Dothideomycetes genomes: a test case for predicting lifestyles and emergence of pathogens.</title>
        <authorList>
            <person name="Haridas S."/>
            <person name="Albert R."/>
            <person name="Binder M."/>
            <person name="Bloem J."/>
            <person name="Labutti K."/>
            <person name="Salamov A."/>
            <person name="Andreopoulos B."/>
            <person name="Baker S."/>
            <person name="Barry K."/>
            <person name="Bills G."/>
            <person name="Bluhm B."/>
            <person name="Cannon C."/>
            <person name="Castanera R."/>
            <person name="Culley D."/>
            <person name="Daum C."/>
            <person name="Ezra D."/>
            <person name="Gonzalez J."/>
            <person name="Henrissat B."/>
            <person name="Kuo A."/>
            <person name="Liang C."/>
            <person name="Lipzen A."/>
            <person name="Lutzoni F."/>
            <person name="Magnuson J."/>
            <person name="Mondo S."/>
            <person name="Nolan M."/>
            <person name="Ohm R."/>
            <person name="Pangilinan J."/>
            <person name="Park H.-J."/>
            <person name="Ramirez L."/>
            <person name="Alfaro M."/>
            <person name="Sun H."/>
            <person name="Tritt A."/>
            <person name="Yoshinaga Y."/>
            <person name="Zwiers L.-H."/>
            <person name="Turgeon B."/>
            <person name="Goodwin S."/>
            <person name="Spatafora J."/>
            <person name="Crous P."/>
            <person name="Grigoriev I."/>
        </authorList>
    </citation>
    <scope>NUCLEOTIDE SEQUENCE</scope>
    <source>
        <strain evidence="3 5">CBS 304.34</strain>
    </source>
</reference>
<keyword evidence="1" id="KW-0812">Transmembrane</keyword>
<sequence length="306" mass="33077">MSSKPPSPSRTASTSEYHHALRPQTNRALRSTAALTAITAGMAASLACLSPLLHSNLLLDPYSPAVPPGTPILRWTPGLLLASNFFSAVHVPTSLLIERYIYHQPTGSLSSTSNHFRWNWLLKLAKRVVPTAIICGGLMQLVKPAGWPQLSYRNVGMSLLTAFLMPWAAAAEEYIVRGLLQRITASWFVDRGTAFWVSTGITSAFFAGIHMTTSVWMNAYCVLSSVSGSLMTRWTGGLEASVLLHAVSNVVLMVPPMLAGNMGYLEDLTDKGPPGGMVVLAGLNVAVVTWVVRRAAKMEGEKEKEV</sequence>
<evidence type="ECO:0000313" key="3">
    <source>
        <dbReference type="EMBL" id="KAF2808616.1"/>
    </source>
</evidence>
<dbReference type="AlphaFoldDB" id="A0A6A6YIE6"/>
<dbReference type="GO" id="GO:0004175">
    <property type="term" value="F:endopeptidase activity"/>
    <property type="evidence" value="ECO:0007669"/>
    <property type="project" value="UniProtKB-ARBA"/>
</dbReference>
<dbReference type="EMBL" id="MU003703">
    <property type="protein sequence ID" value="KAF2808616.1"/>
    <property type="molecule type" value="Genomic_DNA"/>
</dbReference>
<reference evidence="5" key="2">
    <citation type="submission" date="2020-04" db="EMBL/GenBank/DDBJ databases">
        <authorList>
            <consortium name="NCBI Genome Project"/>
        </authorList>
    </citation>
    <scope>NUCLEOTIDE SEQUENCE</scope>
    <source>
        <strain evidence="5">CBS 304.34</strain>
    </source>
</reference>
<evidence type="ECO:0000313" key="5">
    <source>
        <dbReference type="RefSeq" id="XP_033575580.1"/>
    </source>
</evidence>
<dbReference type="Pfam" id="PF02517">
    <property type="entry name" value="Rce1-like"/>
    <property type="match status" value="1"/>
</dbReference>
<dbReference type="InterPro" id="IPR003675">
    <property type="entry name" value="Rce1/LyrA-like_dom"/>
</dbReference>
<reference evidence="5" key="3">
    <citation type="submission" date="2025-04" db="UniProtKB">
        <authorList>
            <consortium name="RefSeq"/>
        </authorList>
    </citation>
    <scope>IDENTIFICATION</scope>
    <source>
        <strain evidence="5">CBS 304.34</strain>
    </source>
</reference>
<dbReference type="GO" id="GO:0080120">
    <property type="term" value="P:CAAX-box protein maturation"/>
    <property type="evidence" value="ECO:0007669"/>
    <property type="project" value="UniProtKB-ARBA"/>
</dbReference>
<gene>
    <name evidence="3 5" type="ORF">BDZ99DRAFT_572450</name>
</gene>
<dbReference type="RefSeq" id="XP_033575580.1">
    <property type="nucleotide sequence ID" value="XM_033728198.1"/>
</dbReference>
<proteinExistence type="predicted"/>
<protein>
    <recommendedName>
        <fullName evidence="2">CAAX prenyl protease 2/Lysostaphin resistance protein A-like domain-containing protein</fullName>
    </recommendedName>
</protein>
<evidence type="ECO:0000256" key="1">
    <source>
        <dbReference type="SAM" id="Phobius"/>
    </source>
</evidence>
<keyword evidence="4" id="KW-1185">Reference proteome</keyword>
<feature type="transmembrane region" description="Helical" evidence="1">
    <location>
        <begin position="242"/>
        <end position="262"/>
    </location>
</feature>
<evidence type="ECO:0000259" key="2">
    <source>
        <dbReference type="Pfam" id="PF02517"/>
    </source>
</evidence>
<dbReference type="GeneID" id="54469091"/>
<evidence type="ECO:0000313" key="4">
    <source>
        <dbReference type="Proteomes" id="UP000504636"/>
    </source>
</evidence>
<feature type="transmembrane region" description="Helical" evidence="1">
    <location>
        <begin position="274"/>
        <end position="292"/>
    </location>
</feature>
<name>A0A6A6YIE6_9PEZI</name>
<feature type="transmembrane region" description="Helical" evidence="1">
    <location>
        <begin position="188"/>
        <end position="209"/>
    </location>
</feature>
<feature type="transmembrane region" description="Helical" evidence="1">
    <location>
        <begin position="32"/>
        <end position="52"/>
    </location>
</feature>
<dbReference type="OrthoDB" id="10384682at2759"/>
<accession>A0A6A6YIE6</accession>